<keyword evidence="14" id="KW-1185">Reference proteome</keyword>
<evidence type="ECO:0000256" key="4">
    <source>
        <dbReference type="ARBA" id="ARBA00022448"/>
    </source>
</evidence>
<evidence type="ECO:0000256" key="5">
    <source>
        <dbReference type="ARBA" id="ARBA00022475"/>
    </source>
</evidence>
<feature type="transmembrane region" description="Helical" evidence="11">
    <location>
        <begin position="108"/>
        <end position="130"/>
    </location>
</feature>
<keyword evidence="7 11" id="KW-0812">Transmembrane</keyword>
<dbReference type="Proteomes" id="UP000324260">
    <property type="component" value="Unassembled WGS sequence"/>
</dbReference>
<feature type="transmembrane region" description="Helical" evidence="11">
    <location>
        <begin position="266"/>
        <end position="287"/>
    </location>
</feature>
<protein>
    <recommendedName>
        <fullName evidence="10">sn-glycerol-3-phosphate transport system permease protein UgpA</fullName>
    </recommendedName>
</protein>
<reference evidence="13 14" key="1">
    <citation type="submission" date="2019-08" db="EMBL/GenBank/DDBJ databases">
        <title>Draft Genome Sequence of Halomonas eurihalina Isolated from Preserved Hide-surface.</title>
        <authorList>
            <person name="Hussain S.A."/>
            <person name="Xu A."/>
            <person name="Sarker M."/>
            <person name="Sommers C."/>
        </authorList>
    </citation>
    <scope>NUCLEOTIDE SEQUENCE [LARGE SCALE GENOMIC DNA]</scope>
    <source>
        <strain evidence="13 14">MS1</strain>
    </source>
</reference>
<evidence type="ECO:0000256" key="3">
    <source>
        <dbReference type="ARBA" id="ARBA00011557"/>
    </source>
</evidence>
<evidence type="ECO:0000256" key="10">
    <source>
        <dbReference type="ARBA" id="ARBA00040780"/>
    </source>
</evidence>
<name>A0A5D9D791_HALER</name>
<keyword evidence="8 11" id="KW-1133">Transmembrane helix</keyword>
<evidence type="ECO:0000313" key="13">
    <source>
        <dbReference type="EMBL" id="TZG39162.1"/>
    </source>
</evidence>
<dbReference type="InterPro" id="IPR035906">
    <property type="entry name" value="MetI-like_sf"/>
</dbReference>
<evidence type="ECO:0000256" key="8">
    <source>
        <dbReference type="ARBA" id="ARBA00022989"/>
    </source>
</evidence>
<dbReference type="PANTHER" id="PTHR43227:SF9">
    <property type="entry name" value="SN-GLYCEROL-3-PHOSPHATE TRANSPORT SYSTEM PERMEASE PROTEIN UGPA"/>
    <property type="match status" value="1"/>
</dbReference>
<feature type="domain" description="ABC transmembrane type-1" evidence="12">
    <location>
        <begin position="71"/>
        <end position="283"/>
    </location>
</feature>
<sequence length="293" mass="32121">MTMATFQRHRLTPWILLAPQLAIVAVFFFWPAAQAVLQAFYVEDPFGLGRTFVAFENFTRVLASAEYYRALGITVAFSIGVALGAMALALLLAVLADRVIKGAHAYKTLLIWPYAVAPAVAGVLWMFMLAPELGLVSAWLGALGIDWNHQLNGGQAMALVVMASVWKQMSYNFVFFLAGLQAIPRSLLEAAAIDGAGPWRRFWTITFPLLSPTSFFLLVMNSVYAFFETFGTIDATTAGGPGGATRTLVYKVFEDGFVGYDLGSSAAQSVLLMLLVGLLTLLQFRYLERKVQY</sequence>
<comment type="similarity">
    <text evidence="2">Belongs to the binding-protein-dependent transport system permease family. UgpAE subfamily.</text>
</comment>
<keyword evidence="9 11" id="KW-0472">Membrane</keyword>
<feature type="transmembrane region" description="Helical" evidence="11">
    <location>
        <begin position="70"/>
        <end position="96"/>
    </location>
</feature>
<dbReference type="NCBIfam" id="NF007852">
    <property type="entry name" value="PRK10561.1"/>
    <property type="match status" value="1"/>
</dbReference>
<feature type="transmembrane region" description="Helical" evidence="11">
    <location>
        <begin position="209"/>
        <end position="227"/>
    </location>
</feature>
<comment type="caution">
    <text evidence="13">The sequence shown here is derived from an EMBL/GenBank/DDBJ whole genome shotgun (WGS) entry which is preliminary data.</text>
</comment>
<evidence type="ECO:0000256" key="2">
    <source>
        <dbReference type="ARBA" id="ARBA00008852"/>
    </source>
</evidence>
<organism evidence="13 14">
    <name type="scientific">Halomonas eurihalina</name>
    <dbReference type="NCBI Taxonomy" id="42566"/>
    <lineage>
        <taxon>Bacteria</taxon>
        <taxon>Pseudomonadati</taxon>
        <taxon>Pseudomonadota</taxon>
        <taxon>Gammaproteobacteria</taxon>
        <taxon>Oceanospirillales</taxon>
        <taxon>Halomonadaceae</taxon>
        <taxon>Halomonas</taxon>
    </lineage>
</organism>
<dbReference type="Gene3D" id="1.10.3720.10">
    <property type="entry name" value="MetI-like"/>
    <property type="match status" value="1"/>
</dbReference>
<keyword evidence="5" id="KW-1003">Cell membrane</keyword>
<proteinExistence type="inferred from homology"/>
<evidence type="ECO:0000256" key="7">
    <source>
        <dbReference type="ARBA" id="ARBA00022692"/>
    </source>
</evidence>
<evidence type="ECO:0000256" key="6">
    <source>
        <dbReference type="ARBA" id="ARBA00022519"/>
    </source>
</evidence>
<comment type="subunit">
    <text evidence="3">The complex is composed of two ATP-binding proteins (UgpC), two transmembrane proteins (UgpA and UgpE) and a solute-binding protein (UgpB).</text>
</comment>
<dbReference type="OrthoDB" id="9785347at2"/>
<dbReference type="SUPFAM" id="SSF161098">
    <property type="entry name" value="MetI-like"/>
    <property type="match status" value="1"/>
</dbReference>
<dbReference type="GO" id="GO:0005886">
    <property type="term" value="C:plasma membrane"/>
    <property type="evidence" value="ECO:0007669"/>
    <property type="project" value="UniProtKB-SubCell"/>
</dbReference>
<dbReference type="InterPro" id="IPR050809">
    <property type="entry name" value="UgpAE/MalFG_permease"/>
</dbReference>
<evidence type="ECO:0000256" key="1">
    <source>
        <dbReference type="ARBA" id="ARBA00004429"/>
    </source>
</evidence>
<keyword evidence="6" id="KW-0997">Cell inner membrane</keyword>
<dbReference type="Pfam" id="PF00528">
    <property type="entry name" value="BPD_transp_1"/>
    <property type="match status" value="1"/>
</dbReference>
<dbReference type="PROSITE" id="PS50928">
    <property type="entry name" value="ABC_TM1"/>
    <property type="match status" value="1"/>
</dbReference>
<keyword evidence="4 11" id="KW-0813">Transport</keyword>
<comment type="subcellular location">
    <subcellularLocation>
        <location evidence="1">Cell inner membrane</location>
        <topology evidence="1">Multi-pass membrane protein</topology>
    </subcellularLocation>
    <subcellularLocation>
        <location evidence="11">Cell membrane</location>
        <topology evidence="11">Multi-pass membrane protein</topology>
    </subcellularLocation>
</comment>
<evidence type="ECO:0000256" key="9">
    <source>
        <dbReference type="ARBA" id="ARBA00023136"/>
    </source>
</evidence>
<dbReference type="InterPro" id="IPR000515">
    <property type="entry name" value="MetI-like"/>
</dbReference>
<dbReference type="EMBL" id="VTPU01000009">
    <property type="protein sequence ID" value="TZG39162.1"/>
    <property type="molecule type" value="Genomic_DNA"/>
</dbReference>
<dbReference type="CDD" id="cd06261">
    <property type="entry name" value="TM_PBP2"/>
    <property type="match status" value="1"/>
</dbReference>
<gene>
    <name evidence="13" type="primary">ugpA</name>
    <name evidence="13" type="ORF">FZZ93_10610</name>
</gene>
<accession>A0A5D9D791</accession>
<dbReference type="PANTHER" id="PTHR43227">
    <property type="entry name" value="BLL4140 PROTEIN"/>
    <property type="match status" value="1"/>
</dbReference>
<dbReference type="GO" id="GO:0055085">
    <property type="term" value="P:transmembrane transport"/>
    <property type="evidence" value="ECO:0007669"/>
    <property type="project" value="InterPro"/>
</dbReference>
<dbReference type="AlphaFoldDB" id="A0A5D9D791"/>
<evidence type="ECO:0000256" key="11">
    <source>
        <dbReference type="RuleBase" id="RU363032"/>
    </source>
</evidence>
<evidence type="ECO:0000259" key="12">
    <source>
        <dbReference type="PROSITE" id="PS50928"/>
    </source>
</evidence>
<evidence type="ECO:0000313" key="14">
    <source>
        <dbReference type="Proteomes" id="UP000324260"/>
    </source>
</evidence>